<feature type="region of interest" description="Disordered" evidence="1">
    <location>
        <begin position="1"/>
        <end position="89"/>
    </location>
</feature>
<evidence type="ECO:0000256" key="1">
    <source>
        <dbReference type="SAM" id="MobiDB-lite"/>
    </source>
</evidence>
<dbReference type="AlphaFoldDB" id="A0A8S9HCW5"/>
<organism evidence="2 3">
    <name type="scientific">Brassica cretica</name>
    <name type="common">Mustard</name>
    <dbReference type="NCBI Taxonomy" id="69181"/>
    <lineage>
        <taxon>Eukaryota</taxon>
        <taxon>Viridiplantae</taxon>
        <taxon>Streptophyta</taxon>
        <taxon>Embryophyta</taxon>
        <taxon>Tracheophyta</taxon>
        <taxon>Spermatophyta</taxon>
        <taxon>Magnoliopsida</taxon>
        <taxon>eudicotyledons</taxon>
        <taxon>Gunneridae</taxon>
        <taxon>Pentapetalae</taxon>
        <taxon>rosids</taxon>
        <taxon>malvids</taxon>
        <taxon>Brassicales</taxon>
        <taxon>Brassicaceae</taxon>
        <taxon>Brassiceae</taxon>
        <taxon>Brassica</taxon>
    </lineage>
</organism>
<gene>
    <name evidence="2" type="ORF">F2Q68_00034984</name>
</gene>
<dbReference type="Proteomes" id="UP000712281">
    <property type="component" value="Unassembled WGS sequence"/>
</dbReference>
<name>A0A8S9HCW5_BRACR</name>
<reference evidence="2" key="1">
    <citation type="submission" date="2019-12" db="EMBL/GenBank/DDBJ databases">
        <title>Genome sequencing and annotation of Brassica cretica.</title>
        <authorList>
            <person name="Studholme D.J."/>
            <person name="Sarris P.F."/>
        </authorList>
    </citation>
    <scope>NUCLEOTIDE SEQUENCE</scope>
    <source>
        <strain evidence="2">PFS-001/15</strain>
        <tissue evidence="2">Leaf</tissue>
    </source>
</reference>
<evidence type="ECO:0000313" key="3">
    <source>
        <dbReference type="Proteomes" id="UP000712281"/>
    </source>
</evidence>
<sequence length="157" mass="17521">MPIHSPNRIPSRRSPSVHGSTAHRLSRYSPSHGLSLIPHQKEQQTPRSFFLNDRPPHGTRTRRASIHPEGYRSTLGKVGKDPISPTRRSQTLSRSSLSFHVFCFLFGIVIPLSDPRNPFIKIGLTVFLLGITALKRPLAVTPILNPWNCPSAPPIIQ</sequence>
<comment type="caution">
    <text evidence="2">The sequence shown here is derived from an EMBL/GenBank/DDBJ whole genome shotgun (WGS) entry which is preliminary data.</text>
</comment>
<accession>A0A8S9HCW5</accession>
<proteinExistence type="predicted"/>
<dbReference type="EMBL" id="QGKW02001988">
    <property type="protein sequence ID" value="KAF2554032.1"/>
    <property type="molecule type" value="Genomic_DNA"/>
</dbReference>
<feature type="compositionally biased region" description="Low complexity" evidence="1">
    <location>
        <begin position="1"/>
        <end position="16"/>
    </location>
</feature>
<protein>
    <submittedName>
        <fullName evidence="2">Uncharacterized protein</fullName>
    </submittedName>
</protein>
<evidence type="ECO:0000313" key="2">
    <source>
        <dbReference type="EMBL" id="KAF2554032.1"/>
    </source>
</evidence>